<comment type="caution">
    <text evidence="3">The sequence shown here is derived from an EMBL/GenBank/DDBJ whole genome shotgun (WGS) entry which is preliminary data.</text>
</comment>
<dbReference type="Proteomes" id="UP001165122">
    <property type="component" value="Unassembled WGS sequence"/>
</dbReference>
<keyword evidence="2" id="KW-0812">Transmembrane</keyword>
<gene>
    <name evidence="3" type="ORF">TrLO_g2458</name>
</gene>
<keyword evidence="2" id="KW-0472">Membrane</keyword>
<proteinExistence type="predicted"/>
<feature type="compositionally biased region" description="Acidic residues" evidence="1">
    <location>
        <begin position="116"/>
        <end position="139"/>
    </location>
</feature>
<keyword evidence="2" id="KW-1133">Transmembrane helix</keyword>
<evidence type="ECO:0000313" key="4">
    <source>
        <dbReference type="Proteomes" id="UP001165122"/>
    </source>
</evidence>
<evidence type="ECO:0000313" key="3">
    <source>
        <dbReference type="EMBL" id="GMI13718.1"/>
    </source>
</evidence>
<evidence type="ECO:0000256" key="1">
    <source>
        <dbReference type="SAM" id="MobiDB-lite"/>
    </source>
</evidence>
<feature type="transmembrane region" description="Helical" evidence="2">
    <location>
        <begin position="44"/>
        <end position="68"/>
    </location>
</feature>
<accession>A0A9W7FKL1</accession>
<dbReference type="EMBL" id="BRXW01000198">
    <property type="protein sequence ID" value="GMI13718.1"/>
    <property type="molecule type" value="Genomic_DNA"/>
</dbReference>
<organism evidence="3 4">
    <name type="scientific">Triparma laevis f. longispina</name>
    <dbReference type="NCBI Taxonomy" id="1714387"/>
    <lineage>
        <taxon>Eukaryota</taxon>
        <taxon>Sar</taxon>
        <taxon>Stramenopiles</taxon>
        <taxon>Ochrophyta</taxon>
        <taxon>Bolidophyceae</taxon>
        <taxon>Parmales</taxon>
        <taxon>Triparmaceae</taxon>
        <taxon>Triparma</taxon>
    </lineage>
</organism>
<dbReference type="AlphaFoldDB" id="A0A9W7FKL1"/>
<keyword evidence="4" id="KW-1185">Reference proteome</keyword>
<evidence type="ECO:0000256" key="2">
    <source>
        <dbReference type="SAM" id="Phobius"/>
    </source>
</evidence>
<reference evidence="4" key="1">
    <citation type="journal article" date="2023" name="Commun. Biol.">
        <title>Genome analysis of Parmales, the sister group of diatoms, reveals the evolutionary specialization of diatoms from phago-mixotrophs to photoautotrophs.</title>
        <authorList>
            <person name="Ban H."/>
            <person name="Sato S."/>
            <person name="Yoshikawa S."/>
            <person name="Yamada K."/>
            <person name="Nakamura Y."/>
            <person name="Ichinomiya M."/>
            <person name="Sato N."/>
            <person name="Blanc-Mathieu R."/>
            <person name="Endo H."/>
            <person name="Kuwata A."/>
            <person name="Ogata H."/>
        </authorList>
    </citation>
    <scope>NUCLEOTIDE SEQUENCE [LARGE SCALE GENOMIC DNA]</scope>
    <source>
        <strain evidence="4">NIES 3700</strain>
    </source>
</reference>
<sequence>MMNTKNVIERWELERTLNRGLMTEEEKDRWEVNANHKHPSMFKIFGLVIACVCGTGFFGFGFFFAWLWSTAATIGGIAVDVYAVSCLSGEDGDIIHSYIRGFFRSTSRQAVKKEEVEEEMEEVGETKDDDNEENDEENLVEVVTSPVHEQQEESEIDVEIELPTLKKPSPTKRPSMIKTASSRPPIPVSALTRKFETNKSAFAI</sequence>
<protein>
    <submittedName>
        <fullName evidence="3">Uncharacterized protein</fullName>
    </submittedName>
</protein>
<feature type="region of interest" description="Disordered" evidence="1">
    <location>
        <begin position="113"/>
        <end position="185"/>
    </location>
</feature>
<name>A0A9W7FKL1_9STRA</name>